<comment type="subunit">
    <text evidence="2">Homotrimer.</text>
</comment>
<dbReference type="NCBIfam" id="TIGR00636">
    <property type="entry name" value="PduO_Nterm"/>
    <property type="match status" value="1"/>
</dbReference>
<evidence type="ECO:0000256" key="4">
    <source>
        <dbReference type="ARBA" id="ARBA00022741"/>
    </source>
</evidence>
<dbReference type="AlphaFoldDB" id="A0AAE3MLN0"/>
<accession>A0AAE3MLN0</accession>
<dbReference type="SUPFAM" id="SSF89028">
    <property type="entry name" value="Cobalamin adenosyltransferase-like"/>
    <property type="match status" value="1"/>
</dbReference>
<protein>
    <recommendedName>
        <fullName evidence="6">Corrinoid adenosyltransferase</fullName>
        <ecNumber evidence="6">2.5.1.17</ecNumber>
    </recommendedName>
    <alternativeName>
        <fullName evidence="6">Cob(II)alamin adenosyltransferase</fullName>
    </alternativeName>
    <alternativeName>
        <fullName evidence="6">Cob(II)yrinic acid a,c-diamide adenosyltransferase</fullName>
    </alternativeName>
    <alternativeName>
        <fullName evidence="6">Cobinamide/cobalamin adenosyltransferase</fullName>
    </alternativeName>
</protein>
<dbReference type="GO" id="GO:0005524">
    <property type="term" value="F:ATP binding"/>
    <property type="evidence" value="ECO:0007669"/>
    <property type="project" value="UniProtKB-UniRule"/>
</dbReference>
<keyword evidence="9" id="KW-1185">Reference proteome</keyword>
<comment type="pathway">
    <text evidence="6">Cofactor biosynthesis; adenosylcobalamin biosynthesis; adenosylcobalamin from cob(II)yrinate a,c-diamide: step 2/7.</text>
</comment>
<name>A0AAE3MLN0_9FLAO</name>
<dbReference type="InterPro" id="IPR036451">
    <property type="entry name" value="CblAdoTrfase-like_sf"/>
</dbReference>
<dbReference type="Proteomes" id="UP001207116">
    <property type="component" value="Unassembled WGS sequence"/>
</dbReference>
<keyword evidence="4 6" id="KW-0547">Nucleotide-binding</keyword>
<reference evidence="8" key="1">
    <citation type="submission" date="2022-11" db="EMBL/GenBank/DDBJ databases">
        <title>The characterization of three novel Bacteroidetes species and genomic analysis of their roles in tidal elemental geochemical cycles.</title>
        <authorList>
            <person name="Ma K.-J."/>
        </authorList>
    </citation>
    <scope>NUCLEOTIDE SEQUENCE</scope>
    <source>
        <strain evidence="8">M415</strain>
    </source>
</reference>
<dbReference type="PANTHER" id="PTHR12213:SF0">
    <property type="entry name" value="CORRINOID ADENOSYLTRANSFERASE MMAB"/>
    <property type="match status" value="1"/>
</dbReference>
<proteinExistence type="inferred from homology"/>
<evidence type="ECO:0000256" key="2">
    <source>
        <dbReference type="ARBA" id="ARBA00011233"/>
    </source>
</evidence>
<evidence type="ECO:0000259" key="7">
    <source>
        <dbReference type="Pfam" id="PF01923"/>
    </source>
</evidence>
<dbReference type="GO" id="GO:0009236">
    <property type="term" value="P:cobalamin biosynthetic process"/>
    <property type="evidence" value="ECO:0007669"/>
    <property type="project" value="UniProtKB-UniRule"/>
</dbReference>
<keyword evidence="5 6" id="KW-0067">ATP-binding</keyword>
<sequence length="191" mass="21738">MKIYTKTGDTGTTSLFGGTRVPKHHIRIESYGTTDELNSWIGLIRDHVDDQVIKTLLMEIQDRLFVLGAQLATEPEKAKLKSGKDRLNINTLQEQDALKLEQAMDKMNAQLPAMTHFILPGGHPTVSYCHIARTICRRAERMITYLNENEAVDPMILVYINRLSDYLFVLARKLSASLKAEEIKWIPEKKA</sequence>
<evidence type="ECO:0000256" key="5">
    <source>
        <dbReference type="ARBA" id="ARBA00022840"/>
    </source>
</evidence>
<evidence type="ECO:0000256" key="3">
    <source>
        <dbReference type="ARBA" id="ARBA00022679"/>
    </source>
</evidence>
<keyword evidence="3 6" id="KW-0808">Transferase</keyword>
<evidence type="ECO:0000256" key="6">
    <source>
        <dbReference type="RuleBase" id="RU366026"/>
    </source>
</evidence>
<gene>
    <name evidence="8" type="ORF">OO016_10600</name>
</gene>
<dbReference type="InterPro" id="IPR029499">
    <property type="entry name" value="PduO-typ"/>
</dbReference>
<dbReference type="EC" id="2.5.1.17" evidence="6"/>
<dbReference type="FunFam" id="1.20.1200.10:FF:000001">
    <property type="entry name" value="Cob(I)yrinic acid a,c-diamide adenosyltransferase"/>
    <property type="match status" value="1"/>
</dbReference>
<comment type="catalytic activity">
    <reaction evidence="6">
        <text>2 cob(II)alamin + reduced [electron-transfer flavoprotein] + 2 ATP = 2 adenosylcob(III)alamin + 2 triphosphate + oxidized [electron-transfer flavoprotein] + 3 H(+)</text>
        <dbReference type="Rhea" id="RHEA:28671"/>
        <dbReference type="Rhea" id="RHEA-COMP:10685"/>
        <dbReference type="Rhea" id="RHEA-COMP:10686"/>
        <dbReference type="ChEBI" id="CHEBI:15378"/>
        <dbReference type="ChEBI" id="CHEBI:16304"/>
        <dbReference type="ChEBI" id="CHEBI:18036"/>
        <dbReference type="ChEBI" id="CHEBI:18408"/>
        <dbReference type="ChEBI" id="CHEBI:30616"/>
        <dbReference type="ChEBI" id="CHEBI:57692"/>
        <dbReference type="ChEBI" id="CHEBI:58307"/>
        <dbReference type="EC" id="2.5.1.17"/>
    </reaction>
</comment>
<dbReference type="Pfam" id="PF01923">
    <property type="entry name" value="Cob_adeno_trans"/>
    <property type="match status" value="1"/>
</dbReference>
<comment type="catalytic activity">
    <reaction evidence="6">
        <text>2 cob(II)yrinate a,c diamide + reduced [electron-transfer flavoprotein] + 2 ATP = 2 adenosylcob(III)yrinate a,c-diamide + 2 triphosphate + oxidized [electron-transfer flavoprotein] + 3 H(+)</text>
        <dbReference type="Rhea" id="RHEA:11528"/>
        <dbReference type="Rhea" id="RHEA-COMP:10685"/>
        <dbReference type="Rhea" id="RHEA-COMP:10686"/>
        <dbReference type="ChEBI" id="CHEBI:15378"/>
        <dbReference type="ChEBI" id="CHEBI:18036"/>
        <dbReference type="ChEBI" id="CHEBI:30616"/>
        <dbReference type="ChEBI" id="CHEBI:57692"/>
        <dbReference type="ChEBI" id="CHEBI:58307"/>
        <dbReference type="ChEBI" id="CHEBI:58503"/>
        <dbReference type="ChEBI" id="CHEBI:58537"/>
        <dbReference type="EC" id="2.5.1.17"/>
    </reaction>
</comment>
<dbReference type="PANTHER" id="PTHR12213">
    <property type="entry name" value="CORRINOID ADENOSYLTRANSFERASE"/>
    <property type="match status" value="1"/>
</dbReference>
<evidence type="ECO:0000313" key="8">
    <source>
        <dbReference type="EMBL" id="MCX2720050.1"/>
    </source>
</evidence>
<comment type="similarity">
    <text evidence="1 6">Belongs to the Cob(I)alamin adenosyltransferase family.</text>
</comment>
<evidence type="ECO:0000256" key="1">
    <source>
        <dbReference type="ARBA" id="ARBA00007487"/>
    </source>
</evidence>
<organism evidence="8 9">
    <name type="scientific">Lentiprolixibacter aurantiacus</name>
    <dbReference type="NCBI Taxonomy" id="2993939"/>
    <lineage>
        <taxon>Bacteria</taxon>
        <taxon>Pseudomonadati</taxon>
        <taxon>Bacteroidota</taxon>
        <taxon>Flavobacteriia</taxon>
        <taxon>Flavobacteriales</taxon>
        <taxon>Flavobacteriaceae</taxon>
        <taxon>Lentiprolixibacter</taxon>
    </lineage>
</organism>
<dbReference type="RefSeq" id="WP_266013458.1">
    <property type="nucleotide sequence ID" value="NZ_JAPFQP010000003.1"/>
</dbReference>
<evidence type="ECO:0000313" key="9">
    <source>
        <dbReference type="Proteomes" id="UP001207116"/>
    </source>
</evidence>
<dbReference type="GO" id="GO:0008817">
    <property type="term" value="F:corrinoid adenosyltransferase activity"/>
    <property type="evidence" value="ECO:0007669"/>
    <property type="project" value="UniProtKB-UniRule"/>
</dbReference>
<dbReference type="Gene3D" id="1.20.1200.10">
    <property type="entry name" value="Cobalamin adenosyltransferase-like"/>
    <property type="match status" value="1"/>
</dbReference>
<comment type="caution">
    <text evidence="8">The sequence shown here is derived from an EMBL/GenBank/DDBJ whole genome shotgun (WGS) entry which is preliminary data.</text>
</comment>
<feature type="domain" description="Cobalamin adenosyltransferase-like" evidence="7">
    <location>
        <begin position="3"/>
        <end position="173"/>
    </location>
</feature>
<dbReference type="EMBL" id="JAPFQP010000003">
    <property type="protein sequence ID" value="MCX2720050.1"/>
    <property type="molecule type" value="Genomic_DNA"/>
</dbReference>
<keyword evidence="6" id="KW-0169">Cobalamin biosynthesis</keyword>
<dbReference type="InterPro" id="IPR016030">
    <property type="entry name" value="CblAdoTrfase-like"/>
</dbReference>